<gene>
    <name evidence="1" type="ORF">OSTQU699_LOCUS5145</name>
</gene>
<dbReference type="AlphaFoldDB" id="A0A8S1J0V5"/>
<proteinExistence type="predicted"/>
<sequence>VLDSGYAFANEGLPLMGMLFWNFALPAHRTTAPSEPYVVFALDPADADSMASGGSPAAANARVNQSVTRAAAKFNALRRSRGWRNKLDKIITNIFRRAS</sequence>
<accession>A0A8S1J0V5</accession>
<reference evidence="1" key="1">
    <citation type="submission" date="2020-12" db="EMBL/GenBank/DDBJ databases">
        <authorList>
            <person name="Iha C."/>
        </authorList>
    </citation>
    <scope>NUCLEOTIDE SEQUENCE</scope>
</reference>
<dbReference type="EMBL" id="CAJHUC010001112">
    <property type="protein sequence ID" value="CAD7699786.1"/>
    <property type="molecule type" value="Genomic_DNA"/>
</dbReference>
<comment type="caution">
    <text evidence="1">The sequence shown here is derived from an EMBL/GenBank/DDBJ whole genome shotgun (WGS) entry which is preliminary data.</text>
</comment>
<name>A0A8S1J0V5_9CHLO</name>
<organism evidence="1 2">
    <name type="scientific">Ostreobium quekettii</name>
    <dbReference type="NCBI Taxonomy" id="121088"/>
    <lineage>
        <taxon>Eukaryota</taxon>
        <taxon>Viridiplantae</taxon>
        <taxon>Chlorophyta</taxon>
        <taxon>core chlorophytes</taxon>
        <taxon>Ulvophyceae</taxon>
        <taxon>TCBD clade</taxon>
        <taxon>Bryopsidales</taxon>
        <taxon>Ostreobineae</taxon>
        <taxon>Ostreobiaceae</taxon>
        <taxon>Ostreobium</taxon>
    </lineage>
</organism>
<evidence type="ECO:0000313" key="1">
    <source>
        <dbReference type="EMBL" id="CAD7699786.1"/>
    </source>
</evidence>
<dbReference type="Proteomes" id="UP000708148">
    <property type="component" value="Unassembled WGS sequence"/>
</dbReference>
<keyword evidence="2" id="KW-1185">Reference proteome</keyword>
<feature type="non-terminal residue" evidence="1">
    <location>
        <position position="1"/>
    </location>
</feature>
<protein>
    <submittedName>
        <fullName evidence="1">Uncharacterized protein</fullName>
    </submittedName>
</protein>
<evidence type="ECO:0000313" key="2">
    <source>
        <dbReference type="Proteomes" id="UP000708148"/>
    </source>
</evidence>